<dbReference type="Gene3D" id="2.30.42.10">
    <property type="match status" value="1"/>
</dbReference>
<name>A0A221SVL7_9DEIO</name>
<dbReference type="RefSeq" id="WP_027462583.1">
    <property type="nucleotide sequence ID" value="NZ_CP021081.1"/>
</dbReference>
<keyword evidence="8 11" id="KW-1133">Transmembrane helix</keyword>
<dbReference type="InterPro" id="IPR001478">
    <property type="entry name" value="PDZ"/>
</dbReference>
<dbReference type="CDD" id="cd06163">
    <property type="entry name" value="S2P-M50_PDZ_RseP-like"/>
    <property type="match status" value="1"/>
</dbReference>
<evidence type="ECO:0000256" key="7">
    <source>
        <dbReference type="ARBA" id="ARBA00022833"/>
    </source>
</evidence>
<dbReference type="InterPro" id="IPR004387">
    <property type="entry name" value="Pept_M50_Zn"/>
</dbReference>
<comment type="subcellular location">
    <subcellularLocation>
        <location evidence="2">Membrane</location>
        <topology evidence="2">Multi-pass membrane protein</topology>
    </subcellularLocation>
</comment>
<evidence type="ECO:0000256" key="8">
    <source>
        <dbReference type="ARBA" id="ARBA00022989"/>
    </source>
</evidence>
<accession>A0A221SVL7</accession>
<dbReference type="STRING" id="317577.GCA_000419625_02618"/>
<evidence type="ECO:0000256" key="10">
    <source>
        <dbReference type="ARBA" id="ARBA00023136"/>
    </source>
</evidence>
<comment type="cofactor">
    <cofactor evidence="1">
        <name>Zn(2+)</name>
        <dbReference type="ChEBI" id="CHEBI:29105"/>
    </cofactor>
</comment>
<keyword evidence="7" id="KW-0862">Zinc</keyword>
<dbReference type="EMBL" id="CP021081">
    <property type="protein sequence ID" value="ASN80696.1"/>
    <property type="molecule type" value="Genomic_DNA"/>
</dbReference>
<evidence type="ECO:0000256" key="11">
    <source>
        <dbReference type="SAM" id="Phobius"/>
    </source>
</evidence>
<feature type="transmembrane region" description="Helical" evidence="11">
    <location>
        <begin position="347"/>
        <end position="365"/>
    </location>
</feature>
<organism evidence="13 14">
    <name type="scientific">Deinococcus ficus</name>
    <dbReference type="NCBI Taxonomy" id="317577"/>
    <lineage>
        <taxon>Bacteria</taxon>
        <taxon>Thermotogati</taxon>
        <taxon>Deinococcota</taxon>
        <taxon>Deinococci</taxon>
        <taxon>Deinococcales</taxon>
        <taxon>Deinococcaceae</taxon>
        <taxon>Deinococcus</taxon>
    </lineage>
</organism>
<protein>
    <submittedName>
        <fullName evidence="13">Zinc metalloprotease</fullName>
    </submittedName>
</protein>
<dbReference type="GO" id="GO:0016020">
    <property type="term" value="C:membrane"/>
    <property type="evidence" value="ECO:0007669"/>
    <property type="project" value="UniProtKB-SubCell"/>
</dbReference>
<dbReference type="AlphaFoldDB" id="A0A221SVL7"/>
<feature type="transmembrane region" description="Helical" evidence="11">
    <location>
        <begin position="312"/>
        <end position="335"/>
    </location>
</feature>
<evidence type="ECO:0000256" key="5">
    <source>
        <dbReference type="ARBA" id="ARBA00022692"/>
    </source>
</evidence>
<comment type="similarity">
    <text evidence="3">Belongs to the peptidase M50B family.</text>
</comment>
<dbReference type="GO" id="GO:0006508">
    <property type="term" value="P:proteolysis"/>
    <property type="evidence" value="ECO:0007669"/>
    <property type="project" value="UniProtKB-KW"/>
</dbReference>
<keyword evidence="5 11" id="KW-0812">Transmembrane</keyword>
<dbReference type="SUPFAM" id="SSF50156">
    <property type="entry name" value="PDZ domain-like"/>
    <property type="match status" value="1"/>
</dbReference>
<keyword evidence="4 13" id="KW-0645">Protease</keyword>
<dbReference type="PANTHER" id="PTHR42837">
    <property type="entry name" value="REGULATOR OF SIGMA-E PROTEASE RSEP"/>
    <property type="match status" value="1"/>
</dbReference>
<dbReference type="GO" id="GO:0004222">
    <property type="term" value="F:metalloendopeptidase activity"/>
    <property type="evidence" value="ECO:0007669"/>
    <property type="project" value="InterPro"/>
</dbReference>
<dbReference type="InterPro" id="IPR041489">
    <property type="entry name" value="PDZ_6"/>
</dbReference>
<feature type="transmembrane region" description="Helical" evidence="11">
    <location>
        <begin position="6"/>
        <end position="29"/>
    </location>
</feature>
<feature type="transmembrane region" description="Helical" evidence="11">
    <location>
        <begin position="108"/>
        <end position="131"/>
    </location>
</feature>
<proteinExistence type="inferred from homology"/>
<dbReference type="Proteomes" id="UP000259030">
    <property type="component" value="Chromosome"/>
</dbReference>
<evidence type="ECO:0000256" key="4">
    <source>
        <dbReference type="ARBA" id="ARBA00022670"/>
    </source>
</evidence>
<dbReference type="KEGG" id="dfc:DFI_06485"/>
<gene>
    <name evidence="13" type="ORF">DFI_06485</name>
</gene>
<evidence type="ECO:0000256" key="1">
    <source>
        <dbReference type="ARBA" id="ARBA00001947"/>
    </source>
</evidence>
<keyword evidence="6" id="KW-0378">Hydrolase</keyword>
<dbReference type="Pfam" id="PF02163">
    <property type="entry name" value="Peptidase_M50"/>
    <property type="match status" value="1"/>
</dbReference>
<evidence type="ECO:0000256" key="2">
    <source>
        <dbReference type="ARBA" id="ARBA00004141"/>
    </source>
</evidence>
<reference evidence="13 14" key="1">
    <citation type="submission" date="2017-05" db="EMBL/GenBank/DDBJ databases">
        <title>The complete genome sequence of Deinococcus ficus isolated from the rhizosphere of the Ficus religiosa L. in Taiwan.</title>
        <authorList>
            <person name="Wu K.-M."/>
            <person name="Liao T.-L."/>
            <person name="Liu Y.-M."/>
            <person name="Young C.-C."/>
            <person name="Tsai S.-F."/>
        </authorList>
    </citation>
    <scope>NUCLEOTIDE SEQUENCE [LARGE SCALE GENOMIC DNA]</scope>
    <source>
        <strain evidence="13 14">CC-FR2-10</strain>
    </source>
</reference>
<dbReference type="InterPro" id="IPR036034">
    <property type="entry name" value="PDZ_sf"/>
</dbReference>
<evidence type="ECO:0000259" key="12">
    <source>
        <dbReference type="PROSITE" id="PS50106"/>
    </source>
</evidence>
<evidence type="ECO:0000313" key="14">
    <source>
        <dbReference type="Proteomes" id="UP000259030"/>
    </source>
</evidence>
<dbReference type="PANTHER" id="PTHR42837:SF2">
    <property type="entry name" value="MEMBRANE METALLOPROTEASE ARASP2, CHLOROPLASTIC-RELATED"/>
    <property type="match status" value="1"/>
</dbReference>
<keyword evidence="9 13" id="KW-0482">Metalloprotease</keyword>
<evidence type="ECO:0000256" key="9">
    <source>
        <dbReference type="ARBA" id="ARBA00023049"/>
    </source>
</evidence>
<keyword evidence="10 11" id="KW-0472">Membrane</keyword>
<keyword evidence="14" id="KW-1185">Reference proteome</keyword>
<evidence type="ECO:0000256" key="3">
    <source>
        <dbReference type="ARBA" id="ARBA00007931"/>
    </source>
</evidence>
<evidence type="ECO:0000313" key="13">
    <source>
        <dbReference type="EMBL" id="ASN80696.1"/>
    </source>
</evidence>
<sequence>MNPFQGFAAALTPSGLLWTVLILGAATFLHELAHYALARWQGVGVKSFSVGMGPILLRREWRGTQWRISLLPLGGYVEIDGMAPQPDADGVPRAPTTGFARLPAAGKVAVLLAGPLMNLLLGLGLMTGLFMGQGLPVPDRVHIEAVVAGSRAEALGLKPGDVITAIDGQDLPDRATVNGQEIAGWETVREVLKTPGPHVFTLDRAGQPQRVTFDWRPTVNGERQLLGIQYGPDSRRAGLAEAVSTSVSSTVQVVPQVLAAFGNLFKRFFTLDLSRDQNVSGPIGTAEIVSQAAAASPWALVQVAIMLNLSLAFFNLLPIPGLDGGRILLVLLGAVKGRPLTHEQENAINFMGFAFVMLLMLFVVVRDVVTRL</sequence>
<feature type="domain" description="PDZ" evidence="12">
    <location>
        <begin position="109"/>
        <end position="171"/>
    </location>
</feature>
<evidence type="ECO:0000256" key="6">
    <source>
        <dbReference type="ARBA" id="ARBA00022801"/>
    </source>
</evidence>
<dbReference type="PROSITE" id="PS50106">
    <property type="entry name" value="PDZ"/>
    <property type="match status" value="1"/>
</dbReference>
<dbReference type="Pfam" id="PF17820">
    <property type="entry name" value="PDZ_6"/>
    <property type="match status" value="1"/>
</dbReference>
<dbReference type="InterPro" id="IPR008915">
    <property type="entry name" value="Peptidase_M50"/>
</dbReference>